<proteinExistence type="predicted"/>
<reference evidence="1 2" key="1">
    <citation type="journal article" date="2015" name="Genome Announc.">
        <title>Expanding the biotechnology potential of lactobacilli through comparative genomics of 213 strains and associated genera.</title>
        <authorList>
            <person name="Sun Z."/>
            <person name="Harris H.M."/>
            <person name="McCann A."/>
            <person name="Guo C."/>
            <person name="Argimon S."/>
            <person name="Zhang W."/>
            <person name="Yang X."/>
            <person name="Jeffery I.B."/>
            <person name="Cooney J.C."/>
            <person name="Kagawa T.F."/>
            <person name="Liu W."/>
            <person name="Song Y."/>
            <person name="Salvetti E."/>
            <person name="Wrobel A."/>
            <person name="Rasinkangas P."/>
            <person name="Parkhill J."/>
            <person name="Rea M.C."/>
            <person name="O'Sullivan O."/>
            <person name="Ritari J."/>
            <person name="Douillard F.P."/>
            <person name="Paul Ross R."/>
            <person name="Yang R."/>
            <person name="Briner A.E."/>
            <person name="Felis G.E."/>
            <person name="de Vos W.M."/>
            <person name="Barrangou R."/>
            <person name="Klaenhammer T.R."/>
            <person name="Caufield P.W."/>
            <person name="Cui Y."/>
            <person name="Zhang H."/>
            <person name="O'Toole P.W."/>
        </authorList>
    </citation>
    <scope>NUCLEOTIDE SEQUENCE [LARGE SCALE GENOMIC DNA]</scope>
    <source>
        <strain evidence="1 2">DSM 21376</strain>
    </source>
</reference>
<accession>A0A023CZ14</accession>
<gene>
    <name evidence="1" type="ORF">FD15_GL000934</name>
</gene>
<dbReference type="EMBL" id="AYZF01000002">
    <property type="protein sequence ID" value="KRN07641.1"/>
    <property type="molecule type" value="Genomic_DNA"/>
</dbReference>
<dbReference type="OrthoDB" id="9812089at2"/>
<dbReference type="SUPFAM" id="SSF54427">
    <property type="entry name" value="NTF2-like"/>
    <property type="match status" value="1"/>
</dbReference>
<name>A0A023CZ14_9LACO</name>
<dbReference type="Proteomes" id="UP000050961">
    <property type="component" value="Unassembled WGS sequence"/>
</dbReference>
<dbReference type="InterPro" id="IPR009959">
    <property type="entry name" value="Cyclase_SnoaL-like"/>
</dbReference>
<dbReference type="Gene3D" id="3.10.450.50">
    <property type="match status" value="1"/>
</dbReference>
<evidence type="ECO:0008006" key="3">
    <source>
        <dbReference type="Google" id="ProtNLM"/>
    </source>
</evidence>
<dbReference type="STRING" id="1423806.FD15_GL000934"/>
<dbReference type="PATRIC" id="fig|1423806.3.peg.951"/>
<dbReference type="GO" id="GO:0030638">
    <property type="term" value="P:polyketide metabolic process"/>
    <property type="evidence" value="ECO:0007669"/>
    <property type="project" value="InterPro"/>
</dbReference>
<evidence type="ECO:0000313" key="2">
    <source>
        <dbReference type="Proteomes" id="UP000050961"/>
    </source>
</evidence>
<dbReference type="Pfam" id="PF07366">
    <property type="entry name" value="SnoaL"/>
    <property type="match status" value="1"/>
</dbReference>
<dbReference type="InterPro" id="IPR032710">
    <property type="entry name" value="NTF2-like_dom_sf"/>
</dbReference>
<comment type="caution">
    <text evidence="1">The sequence shown here is derived from an EMBL/GenBank/DDBJ whole genome shotgun (WGS) entry which is preliminary data.</text>
</comment>
<evidence type="ECO:0000313" key="1">
    <source>
        <dbReference type="EMBL" id="KRN07641.1"/>
    </source>
</evidence>
<dbReference type="AlphaFoldDB" id="A0A023CZ14"/>
<organism evidence="1 2">
    <name type="scientific">Liquorilactobacillus sucicola DSM 21376 = JCM 15457</name>
    <dbReference type="NCBI Taxonomy" id="1423806"/>
    <lineage>
        <taxon>Bacteria</taxon>
        <taxon>Bacillati</taxon>
        <taxon>Bacillota</taxon>
        <taxon>Bacilli</taxon>
        <taxon>Lactobacillales</taxon>
        <taxon>Lactobacillaceae</taxon>
        <taxon>Liquorilactobacillus</taxon>
    </lineage>
</organism>
<sequence>MSKKELITQFYEPFNNGDVTVYNRLLSPNWINHPADVGKSPDLTGFKEGVLELRESFNDFKLEILSLTEQDKRVVAHIKMSGVHTKKFAGILPSHHFVTFYGLDLHQVGTEHILATWHFEDLKPLQ</sequence>
<dbReference type="eggNOG" id="COG5485">
    <property type="taxonomic scope" value="Bacteria"/>
</dbReference>
<protein>
    <recommendedName>
        <fullName evidence="3">Ester cyclase</fullName>
    </recommendedName>
</protein>
<dbReference type="RefSeq" id="WP_034988953.1">
    <property type="nucleotide sequence ID" value="NZ_AYZF01000002.1"/>
</dbReference>
<keyword evidence="2" id="KW-1185">Reference proteome</keyword>